<dbReference type="Gene3D" id="2.60.40.10">
    <property type="entry name" value="Immunoglobulins"/>
    <property type="match status" value="1"/>
</dbReference>
<gene>
    <name evidence="1" type="ORF">Bdt_2296</name>
</gene>
<protein>
    <submittedName>
        <fullName evidence="1">Uncharacterized protein</fullName>
    </submittedName>
</protein>
<sequence length="919" mass="96826">MTEILKKTKAAASLLLLSILILGCTERTLQMDFLNKAINGKGEFTIDNLTGTGSFELGASADGVDLSITCDRSIEKIEAENPQTKVWRDVTELATGAKVDCANAGKATFKLPLEHIFPYETPTVAGDAAHDFQIRWYVKNLEGETFVFNKTLSLIIFAPGVSLTAESINTLKLGNQNYEISGTCEIDGGVVNLTGPFDGGPQSANCSGGVFSAAVTLKSNLGDGVTNISVNHMSTGAYRVFGFEQKEVLVDLTAPEVEITSPVNNTKFTQSTINADNTITVQGTCSEDLMPVSVQLDSVVREVTCSAVRTFTVDFLAGNGFPTIRASQFDRAGNQGMSNLVNVIVDLVGPGAFTITGVRTTAGADVTADAFLRDKGAVVDLTMPSDFNQFEAYIKDSSGATTLCDKTVAASAIDFSACVLQQNSTYKIYVFAVDANGNKTAASNTGFAFTTDFPVPQITRVYATVPGAHYGNSTTISLRVEYDRELKVIGGNLPSMVLNTGVLVMAASLQGDQRTLQFNYVVFAGNYAYPLGVTSTSLSNCAGCLVDNANPVVQASMTLPADTGANGLKASNVKVDAQGPDVAPSFTLGAVAPLYTESPLVNFTFPSDPDVLTAELRLQQQSNGAVIRDWVEVTSPVKFSSLSTALQPGLTYSMSLRLKDPMGNYSSTLTNSFVAFSCPAEFVYVHNAGIVANPFCIGQYEAKNDGSARPRFIADLVPESLSNMGSVSRCTSLGAGYDLVTNAEWRAVADLIAKQAGNWASGIYGSGLLHRGNNQTGSPVSATGGDVCAPNTAICASNALRRTHTLPYGQTIWDFAGNAMEAIKDTNSVIYSPAYVYPAQNTGDALNLAFGTTAVTCSGVGGPEYCGFGKIDFSNSAVTGVWRGGGTGDGNSAGIFSAKRAADVTAVLTNSGYRCVYHP</sequence>
<evidence type="ECO:0000313" key="2">
    <source>
        <dbReference type="Proteomes" id="UP000010074"/>
    </source>
</evidence>
<proteinExistence type="predicted"/>
<dbReference type="EMBL" id="CP002930">
    <property type="protein sequence ID" value="AFY01979.1"/>
    <property type="molecule type" value="Genomic_DNA"/>
</dbReference>
<accession>K7ZAZ5</accession>
<dbReference type="HOGENOM" id="CLU_317059_0_0_7"/>
<dbReference type="STRING" id="1069642.Bdt_2296"/>
<dbReference type="AlphaFoldDB" id="K7ZAZ5"/>
<evidence type="ECO:0000313" key="1">
    <source>
        <dbReference type="EMBL" id="AFY01979.1"/>
    </source>
</evidence>
<name>K7ZAZ5_BDEBC</name>
<dbReference type="PROSITE" id="PS51257">
    <property type="entry name" value="PROKAR_LIPOPROTEIN"/>
    <property type="match status" value="1"/>
</dbReference>
<reference evidence="1 2" key="1">
    <citation type="journal article" date="2012" name="BMC Genomics">
        <title>Genome analysis of a simultaneously predatory and prey-independent, novel Bdellovibrio bacteriovorus from the River Tiber, supports in silico predictions of both ancient and recent lateral gene transfer from diverse bacteria.</title>
        <authorList>
            <person name="Hobley L."/>
            <person name="Lerner T.R."/>
            <person name="Williams L.E."/>
            <person name="Lambert C."/>
            <person name="Till R."/>
            <person name="Milner D.S."/>
            <person name="Basford S.M."/>
            <person name="Capeness M.J."/>
            <person name="Fenton A.K."/>
            <person name="Atterbury R.J."/>
            <person name="Harris M.A."/>
            <person name="Sockett R.E."/>
        </authorList>
    </citation>
    <scope>NUCLEOTIDE SEQUENCE [LARGE SCALE GENOMIC DNA]</scope>
    <source>
        <strain evidence="1 2">Tiberius</strain>
    </source>
</reference>
<dbReference type="Proteomes" id="UP000010074">
    <property type="component" value="Chromosome"/>
</dbReference>
<dbReference type="KEGG" id="bbat:Bdt_2296"/>
<dbReference type="PATRIC" id="fig|1069642.3.peg.2269"/>
<dbReference type="InterPro" id="IPR013783">
    <property type="entry name" value="Ig-like_fold"/>
</dbReference>
<organism evidence="1 2">
    <name type="scientific">Bdellovibrio bacteriovorus str. Tiberius</name>
    <dbReference type="NCBI Taxonomy" id="1069642"/>
    <lineage>
        <taxon>Bacteria</taxon>
        <taxon>Pseudomonadati</taxon>
        <taxon>Bdellovibrionota</taxon>
        <taxon>Bdellovibrionia</taxon>
        <taxon>Bdellovibrionales</taxon>
        <taxon>Pseudobdellovibrionaceae</taxon>
        <taxon>Bdellovibrio</taxon>
    </lineage>
</organism>